<evidence type="ECO:0000256" key="1">
    <source>
        <dbReference type="ARBA" id="ARBA00007091"/>
    </source>
</evidence>
<dbReference type="OrthoDB" id="2506647at2759"/>
<dbReference type="PANTHER" id="PTHR11362:SF98">
    <property type="entry name" value="PROTEIN FLOWERING LOCUS T"/>
    <property type="match status" value="1"/>
</dbReference>
<evidence type="ECO:0000313" key="3">
    <source>
        <dbReference type="Proteomes" id="UP001055439"/>
    </source>
</evidence>
<dbReference type="EMBL" id="CP097502">
    <property type="protein sequence ID" value="URD73023.1"/>
    <property type="molecule type" value="Genomic_DNA"/>
</dbReference>
<comment type="similarity">
    <text evidence="1">Belongs to the phosphatidylethanolamine-binding protein family.</text>
</comment>
<sequence>MSRGRDPLVLGQIVGDVLDPFTRSATMRIMYNNREILNGSRLRQSAVVDKPQVQIEGNDPRKLYTLVMVDPDAPSPNNPTDREYLHWLVTDIPETLDASYETGNIVSGNEIVSYESPRPQAGIHRIALVLFRQQVQQTVHAPGWRQNFSTRDFSAFHNLGLPAAASFFNCQRESGCGGRSRPMSRGRDPLVLGQIVGDVLDPFTRSATMRIMYNNREILTGSRLRQSAVVDKPQVQIEGNDPRKLYTLLRKPTPTDRDSPYRTCALPSASPAASASAWVASKLQHERLLRLP</sequence>
<dbReference type="Proteomes" id="UP001055439">
    <property type="component" value="Chromosome 1"/>
</dbReference>
<dbReference type="InterPro" id="IPR008914">
    <property type="entry name" value="PEBP"/>
</dbReference>
<dbReference type="InterPro" id="IPR035810">
    <property type="entry name" value="PEBP_euk"/>
</dbReference>
<dbReference type="SUPFAM" id="SSF49777">
    <property type="entry name" value="PEBP-like"/>
    <property type="match status" value="2"/>
</dbReference>
<dbReference type="PROSITE" id="PS01220">
    <property type="entry name" value="PBP"/>
    <property type="match status" value="1"/>
</dbReference>
<dbReference type="FunFam" id="3.90.280.10:FF:000001">
    <property type="entry name" value="Terminal flower 1"/>
    <property type="match status" value="1"/>
</dbReference>
<accession>A0A9E7EBQ6</accession>
<dbReference type="Pfam" id="PF01161">
    <property type="entry name" value="PBP"/>
    <property type="match status" value="1"/>
</dbReference>
<keyword evidence="3" id="KW-1185">Reference proteome</keyword>
<dbReference type="PANTHER" id="PTHR11362">
    <property type="entry name" value="PHOSPHATIDYLETHANOLAMINE-BINDING PROTEIN"/>
    <property type="match status" value="1"/>
</dbReference>
<evidence type="ECO:0000313" key="2">
    <source>
        <dbReference type="EMBL" id="URD73023.1"/>
    </source>
</evidence>
<reference evidence="2" key="1">
    <citation type="submission" date="2022-05" db="EMBL/GenBank/DDBJ databases">
        <title>The Musa troglodytarum L. genome provides insights into the mechanism of non-climacteric behaviour and enrichment of carotenoids.</title>
        <authorList>
            <person name="Wang J."/>
        </authorList>
    </citation>
    <scope>NUCLEOTIDE SEQUENCE</scope>
    <source>
        <tissue evidence="2">Leaf</tissue>
    </source>
</reference>
<dbReference type="Gene3D" id="3.90.280.10">
    <property type="entry name" value="PEBP-like"/>
    <property type="match status" value="2"/>
</dbReference>
<dbReference type="AlphaFoldDB" id="A0A9E7EBQ6"/>
<proteinExistence type="inferred from homology"/>
<dbReference type="CDD" id="cd00866">
    <property type="entry name" value="PEBP_euk"/>
    <property type="match status" value="1"/>
</dbReference>
<name>A0A9E7EBQ6_9LILI</name>
<dbReference type="InterPro" id="IPR036610">
    <property type="entry name" value="PEBP-like_sf"/>
</dbReference>
<dbReference type="InterPro" id="IPR001858">
    <property type="entry name" value="Phosphatidylethanolamine-bd_CS"/>
</dbReference>
<protein>
    <submittedName>
        <fullName evidence="2">Phosphatidylethanolamine-binding protein</fullName>
    </submittedName>
</protein>
<organism evidence="2 3">
    <name type="scientific">Musa troglodytarum</name>
    <name type="common">fe'i banana</name>
    <dbReference type="NCBI Taxonomy" id="320322"/>
    <lineage>
        <taxon>Eukaryota</taxon>
        <taxon>Viridiplantae</taxon>
        <taxon>Streptophyta</taxon>
        <taxon>Embryophyta</taxon>
        <taxon>Tracheophyta</taxon>
        <taxon>Spermatophyta</taxon>
        <taxon>Magnoliopsida</taxon>
        <taxon>Liliopsida</taxon>
        <taxon>Zingiberales</taxon>
        <taxon>Musaceae</taxon>
        <taxon>Musa</taxon>
    </lineage>
</organism>
<gene>
    <name evidence="2" type="ORF">MUK42_09702</name>
</gene>